<dbReference type="EMBL" id="JBEYXT010000160">
    <property type="protein sequence ID" value="MEU6804773.1"/>
    <property type="molecule type" value="Genomic_DNA"/>
</dbReference>
<dbReference type="Proteomes" id="UP001551189">
    <property type="component" value="Unassembled WGS sequence"/>
</dbReference>
<keyword evidence="2" id="KW-1185">Reference proteome</keyword>
<evidence type="ECO:0000313" key="2">
    <source>
        <dbReference type="Proteomes" id="UP001551189"/>
    </source>
</evidence>
<gene>
    <name evidence="1" type="ORF">ABZ931_27760</name>
</gene>
<dbReference type="PANTHER" id="PTHR36124:SF1">
    <property type="entry name" value="ER-BOUND OXYGENASE MPAB_MPAB'_RUBBER OXYGENASE CATALYTIC DOMAIN-CONTAINING PROTEIN"/>
    <property type="match status" value="1"/>
</dbReference>
<proteinExistence type="predicted"/>
<dbReference type="RefSeq" id="WP_359698676.1">
    <property type="nucleotide sequence ID" value="NZ_JBEYXT010000160.1"/>
</dbReference>
<dbReference type="InterPro" id="IPR046366">
    <property type="entry name" value="MPAB"/>
</dbReference>
<dbReference type="PANTHER" id="PTHR36124">
    <property type="match status" value="1"/>
</dbReference>
<evidence type="ECO:0000313" key="1">
    <source>
        <dbReference type="EMBL" id="MEU6804773.1"/>
    </source>
</evidence>
<accession>A0ABV3B5Q8</accession>
<sequence length="320" mass="35616">MATREKPRKWINAEIEALDPDVDHARIWQLGNAYRTSPMILNMAVCQGFLRLVGPGSGARTLVRGGKGKVVLHQQRRIEGTMHAVWTWYLGEGAHDPSVRESVERVNRQHDAWVGKYPDAILDVRQYTYTICILAAEPHRVMQRLGLPGFSANEQRAAYRHWSQIAGLFRIGSDQGVPLPADFDGMLAFLADFERNDYSTAPESNVVAEAMLQQFCDRWFPRPLHGLGRALVLSLATPDLLAVHGLKGPRPLVVRTLRRALRTLITVQVRWAPDPVEVAPIRAAFAEPRPETPMGGRLKAALSGMRGQRPVPDGSTSTDV</sequence>
<organism evidence="1 2">
    <name type="scientific">Streptomyces neyagawaensis</name>
    <dbReference type="NCBI Taxonomy" id="42238"/>
    <lineage>
        <taxon>Bacteria</taxon>
        <taxon>Bacillati</taxon>
        <taxon>Actinomycetota</taxon>
        <taxon>Actinomycetes</taxon>
        <taxon>Kitasatosporales</taxon>
        <taxon>Streptomycetaceae</taxon>
        <taxon>Streptomyces</taxon>
    </lineage>
</organism>
<protein>
    <submittedName>
        <fullName evidence="1">Oxygenase MpaB family protein</fullName>
    </submittedName>
</protein>
<name>A0ABV3B5Q8_9ACTN</name>
<comment type="caution">
    <text evidence="1">The sequence shown here is derived from an EMBL/GenBank/DDBJ whole genome shotgun (WGS) entry which is preliminary data.</text>
</comment>
<reference evidence="1 2" key="1">
    <citation type="submission" date="2024-06" db="EMBL/GenBank/DDBJ databases">
        <title>The Natural Products Discovery Center: Release of the First 8490 Sequenced Strains for Exploring Actinobacteria Biosynthetic Diversity.</title>
        <authorList>
            <person name="Kalkreuter E."/>
            <person name="Kautsar S.A."/>
            <person name="Yang D."/>
            <person name="Bader C.D."/>
            <person name="Teijaro C.N."/>
            <person name="Fluegel L."/>
            <person name="Davis C.M."/>
            <person name="Simpson J.R."/>
            <person name="Lauterbach L."/>
            <person name="Steele A.D."/>
            <person name="Gui C."/>
            <person name="Meng S."/>
            <person name="Li G."/>
            <person name="Viehrig K."/>
            <person name="Ye F."/>
            <person name="Su P."/>
            <person name="Kiefer A.F."/>
            <person name="Nichols A."/>
            <person name="Cepeda A.J."/>
            <person name="Yan W."/>
            <person name="Fan B."/>
            <person name="Jiang Y."/>
            <person name="Adhikari A."/>
            <person name="Zheng C.-J."/>
            <person name="Schuster L."/>
            <person name="Cowan T.M."/>
            <person name="Smanski M.J."/>
            <person name="Chevrette M.G."/>
            <person name="De Carvalho L.P.S."/>
            <person name="Shen B."/>
        </authorList>
    </citation>
    <scope>NUCLEOTIDE SEQUENCE [LARGE SCALE GENOMIC DNA]</scope>
    <source>
        <strain evidence="1 2">NPDC046851</strain>
    </source>
</reference>